<keyword evidence="4" id="KW-1185">Reference proteome</keyword>
<dbReference type="EMBL" id="CP040710">
    <property type="protein sequence ID" value="QCX01737.1"/>
    <property type="molecule type" value="Genomic_DNA"/>
</dbReference>
<gene>
    <name evidence="3" type="ORF">FGM00_17045</name>
</gene>
<dbReference type="InterPro" id="IPR050789">
    <property type="entry name" value="Diverse_Enzym_Activities"/>
</dbReference>
<dbReference type="KEGG" id="asag:FGM00_17045"/>
<feature type="domain" description="Beta-lactamase-related" evidence="2">
    <location>
        <begin position="53"/>
        <end position="422"/>
    </location>
</feature>
<dbReference type="SUPFAM" id="SSF56601">
    <property type="entry name" value="beta-lactamase/transpeptidase-like"/>
    <property type="match status" value="1"/>
</dbReference>
<dbReference type="RefSeq" id="WP_138854074.1">
    <property type="nucleotide sequence ID" value="NZ_CP040710.1"/>
</dbReference>
<dbReference type="InterPro" id="IPR001466">
    <property type="entry name" value="Beta-lactam-related"/>
</dbReference>
<dbReference type="Proteomes" id="UP000310017">
    <property type="component" value="Chromosome"/>
</dbReference>
<dbReference type="GO" id="GO:0016787">
    <property type="term" value="F:hydrolase activity"/>
    <property type="evidence" value="ECO:0007669"/>
    <property type="project" value="UniProtKB-KW"/>
</dbReference>
<proteinExistence type="predicted"/>
<evidence type="ECO:0000313" key="4">
    <source>
        <dbReference type="Proteomes" id="UP000310017"/>
    </source>
</evidence>
<organism evidence="3 4">
    <name type="scientific">Aggregatimonas sangjinii</name>
    <dbReference type="NCBI Taxonomy" id="2583587"/>
    <lineage>
        <taxon>Bacteria</taxon>
        <taxon>Pseudomonadati</taxon>
        <taxon>Bacteroidota</taxon>
        <taxon>Flavobacteriia</taxon>
        <taxon>Flavobacteriales</taxon>
        <taxon>Flavobacteriaceae</taxon>
        <taxon>Aggregatimonas</taxon>
    </lineage>
</organism>
<dbReference type="Gene3D" id="3.40.710.10">
    <property type="entry name" value="DD-peptidase/beta-lactamase superfamily"/>
    <property type="match status" value="1"/>
</dbReference>
<accession>A0A5B7ST74</accession>
<dbReference type="PANTHER" id="PTHR43283">
    <property type="entry name" value="BETA-LACTAMASE-RELATED"/>
    <property type="match status" value="1"/>
</dbReference>
<evidence type="ECO:0000259" key="2">
    <source>
        <dbReference type="Pfam" id="PF00144"/>
    </source>
</evidence>
<dbReference type="OrthoDB" id="9805821at2"/>
<keyword evidence="1 3" id="KW-0378">Hydrolase</keyword>
<evidence type="ECO:0000313" key="3">
    <source>
        <dbReference type="EMBL" id="QCX01737.1"/>
    </source>
</evidence>
<dbReference type="PANTHER" id="PTHR43283:SF11">
    <property type="entry name" value="BETA-LACTAMASE-RELATED DOMAIN-CONTAINING PROTEIN"/>
    <property type="match status" value="1"/>
</dbReference>
<dbReference type="InterPro" id="IPR012338">
    <property type="entry name" value="Beta-lactam/transpept-like"/>
</dbReference>
<protein>
    <submittedName>
        <fullName evidence="3">Serine hydrolase</fullName>
    </submittedName>
</protein>
<name>A0A5B7ST74_9FLAO</name>
<evidence type="ECO:0000256" key="1">
    <source>
        <dbReference type="ARBA" id="ARBA00022801"/>
    </source>
</evidence>
<dbReference type="Pfam" id="PF00144">
    <property type="entry name" value="Beta-lactamase"/>
    <property type="match status" value="1"/>
</dbReference>
<sequence length="443" mass="50584">MQKITNILIGLILLSTYAQEEEKVNVRIPRGDILSYANPSEVGFDSLYIHTKVDSIITNGIKERAFPGAQVLVAKHGRIIFHKAYGHHTYDKLQAVALDDIYDLASVTKITAALPALMKLVDEQKIDLDAPFSTYWKPWRKIDTKKDITLREILAHQAGLQPYIVFLNRLYRKNGKLKKRFVKKRANRRFTNQAYDGIFIKNKFRKKMYREIAKSPVSADRTYKYSGLSFLIFPELIAELTGSDFEGYLQHQFYIPLGATTMAFRPNTKQFENHIVPTEVDTVFRKTLTRGWVHDENASLLGGISGNAGLFATATDLAKMMQMYLQYGTYGGKRYISEATVKEFIRVQYPENDNRRGLGFDKPSLGNADLSLSKAYPAPEVSEESFGHSGFTGTFVWADPENELVYIFLSNRVYPSRAQRNLYNLNIRPAVQQVFYRAALPLR</sequence>
<dbReference type="AlphaFoldDB" id="A0A5B7ST74"/>
<reference evidence="3 4" key="1">
    <citation type="submission" date="2019-05" db="EMBL/GenBank/DDBJ databases">
        <title>Genome sequencing of F202Z8.</title>
        <authorList>
            <person name="Kwon Y.M."/>
        </authorList>
    </citation>
    <scope>NUCLEOTIDE SEQUENCE [LARGE SCALE GENOMIC DNA]</scope>
    <source>
        <strain evidence="3 4">F202Z8</strain>
    </source>
</reference>